<feature type="compositionally biased region" description="Polar residues" evidence="1">
    <location>
        <begin position="55"/>
        <end position="71"/>
    </location>
</feature>
<dbReference type="AlphaFoldDB" id="A0A7C8MJS0"/>
<dbReference type="EMBL" id="JAADJZ010000012">
    <property type="protein sequence ID" value="KAF2871004.1"/>
    <property type="molecule type" value="Genomic_DNA"/>
</dbReference>
<keyword evidence="3" id="KW-1185">Reference proteome</keyword>
<name>A0A7C8MJS0_9PLEO</name>
<proteinExistence type="predicted"/>
<sequence length="421" mass="48029">MTLDVTPRASCLYAHLPPKPSFVLDVPVNTLPPRTRRTSSGMGTPYCPSSLIGAPSQQPTPQTSTDMNANSPILRTPNEILIKIARELDGAVSPQDYEGNCYHAELHTQVPVNMSRDIRNLALTCRQFRSIAQETLICRAVIPIYNLAKFIRTVSQHLDVIPKFTHLRLGSSPWKPIYPLDPEDLLKVLLDTNLQEIKTYCGIIKTAMNAPAAEQWRRWSWTSVSQTDAITFCLLTIFAMSTNLTKISIRTKFLTKSHLMQQLMGTRPLHPWLCYEHMIPMLRANIKKLNIHLSSRAHPFRPLVDLQKLPSLTHLSLPIFKMDWRDLPTRLVHLQLYRPHTELLNTLSWLTEIAQDSAQFPSLRLVAIFIQQTCRDSISEVRHAETLAMLKYLETSHMQFAFLCLRSEYGDAWATNKLRSG</sequence>
<evidence type="ECO:0008006" key="4">
    <source>
        <dbReference type="Google" id="ProtNLM"/>
    </source>
</evidence>
<evidence type="ECO:0000256" key="1">
    <source>
        <dbReference type="SAM" id="MobiDB-lite"/>
    </source>
</evidence>
<reference evidence="2 3" key="1">
    <citation type="submission" date="2020-01" db="EMBL/GenBank/DDBJ databases">
        <authorList>
            <consortium name="DOE Joint Genome Institute"/>
            <person name="Haridas S."/>
            <person name="Albert R."/>
            <person name="Binder M."/>
            <person name="Bloem J."/>
            <person name="Labutti K."/>
            <person name="Salamov A."/>
            <person name="Andreopoulos B."/>
            <person name="Baker S.E."/>
            <person name="Barry K."/>
            <person name="Bills G."/>
            <person name="Bluhm B.H."/>
            <person name="Cannon C."/>
            <person name="Castanera R."/>
            <person name="Culley D.E."/>
            <person name="Daum C."/>
            <person name="Ezra D."/>
            <person name="Gonzalez J.B."/>
            <person name="Henrissat B."/>
            <person name="Kuo A."/>
            <person name="Liang C."/>
            <person name="Lipzen A."/>
            <person name="Lutzoni F."/>
            <person name="Magnuson J."/>
            <person name="Mondo S."/>
            <person name="Nolan M."/>
            <person name="Ohm R."/>
            <person name="Pangilinan J."/>
            <person name="Park H.-J.H."/>
            <person name="Ramirez L."/>
            <person name="Alfaro M."/>
            <person name="Sun H."/>
            <person name="Tritt A."/>
            <person name="Yoshinaga Y."/>
            <person name="Zwiers L.-H.L."/>
            <person name="Turgeon B.G."/>
            <person name="Goodwin S.B."/>
            <person name="Spatafora J.W."/>
            <person name="Crous P.W."/>
            <person name="Grigoriev I.V."/>
        </authorList>
    </citation>
    <scope>NUCLEOTIDE SEQUENCE [LARGE SCALE GENOMIC DNA]</scope>
    <source>
        <strain evidence="2 3">CBS 611.86</strain>
    </source>
</reference>
<feature type="region of interest" description="Disordered" evidence="1">
    <location>
        <begin position="33"/>
        <end position="71"/>
    </location>
</feature>
<dbReference type="Proteomes" id="UP000481861">
    <property type="component" value="Unassembled WGS sequence"/>
</dbReference>
<accession>A0A7C8MJS0</accession>
<gene>
    <name evidence="2" type="ORF">BDV95DRAFT_51992</name>
</gene>
<comment type="caution">
    <text evidence="2">The sequence shown here is derived from an EMBL/GenBank/DDBJ whole genome shotgun (WGS) entry which is preliminary data.</text>
</comment>
<evidence type="ECO:0000313" key="2">
    <source>
        <dbReference type="EMBL" id="KAF2871004.1"/>
    </source>
</evidence>
<protein>
    <recommendedName>
        <fullName evidence="4">F-box domain-containing protein</fullName>
    </recommendedName>
</protein>
<evidence type="ECO:0000313" key="3">
    <source>
        <dbReference type="Proteomes" id="UP000481861"/>
    </source>
</evidence>
<organism evidence="2 3">
    <name type="scientific">Massariosphaeria phaeospora</name>
    <dbReference type="NCBI Taxonomy" id="100035"/>
    <lineage>
        <taxon>Eukaryota</taxon>
        <taxon>Fungi</taxon>
        <taxon>Dikarya</taxon>
        <taxon>Ascomycota</taxon>
        <taxon>Pezizomycotina</taxon>
        <taxon>Dothideomycetes</taxon>
        <taxon>Pleosporomycetidae</taxon>
        <taxon>Pleosporales</taxon>
        <taxon>Pleosporales incertae sedis</taxon>
        <taxon>Massariosphaeria</taxon>
    </lineage>
</organism>